<dbReference type="EMBL" id="JBHEZZ010000052">
    <property type="protein sequence ID" value="MFC1407590.1"/>
    <property type="molecule type" value="Genomic_DNA"/>
</dbReference>
<organism evidence="1 2">
    <name type="scientific">Streptacidiphilus cavernicola</name>
    <dbReference type="NCBI Taxonomy" id="3342716"/>
    <lineage>
        <taxon>Bacteria</taxon>
        <taxon>Bacillati</taxon>
        <taxon>Actinomycetota</taxon>
        <taxon>Actinomycetes</taxon>
        <taxon>Kitasatosporales</taxon>
        <taxon>Streptomycetaceae</taxon>
        <taxon>Streptacidiphilus</taxon>
    </lineage>
</organism>
<protein>
    <recommendedName>
        <fullName evidence="3">DUF1127 domain-containing protein</fullName>
    </recommendedName>
</protein>
<evidence type="ECO:0000313" key="1">
    <source>
        <dbReference type="EMBL" id="MFC1407590.1"/>
    </source>
</evidence>
<name>A0ABV6V1J1_9ACTN</name>
<accession>A0ABV6V1J1</accession>
<dbReference type="RefSeq" id="WP_030267234.1">
    <property type="nucleotide sequence ID" value="NZ_JBHEZZ010000052.1"/>
</dbReference>
<gene>
    <name evidence="1" type="ORF">ACEZDJ_40585</name>
</gene>
<comment type="caution">
    <text evidence="1">The sequence shown here is derived from an EMBL/GenBank/DDBJ whole genome shotgun (WGS) entry which is preliminary data.</text>
</comment>
<dbReference type="Proteomes" id="UP001592528">
    <property type="component" value="Unassembled WGS sequence"/>
</dbReference>
<keyword evidence="2" id="KW-1185">Reference proteome</keyword>
<evidence type="ECO:0000313" key="2">
    <source>
        <dbReference type="Proteomes" id="UP001592528"/>
    </source>
</evidence>
<evidence type="ECO:0008006" key="3">
    <source>
        <dbReference type="Google" id="ProtNLM"/>
    </source>
</evidence>
<proteinExistence type="predicted"/>
<reference evidence="1 2" key="1">
    <citation type="submission" date="2024-09" db="EMBL/GenBank/DDBJ databases">
        <authorList>
            <person name="Lee S.D."/>
        </authorList>
    </citation>
    <scope>NUCLEOTIDE SEQUENCE [LARGE SCALE GENOMIC DNA]</scope>
    <source>
        <strain evidence="1 2">N1-5</strain>
    </source>
</reference>
<sequence length="144" mass="16148">MDFSNDLAAVSAIGGRALVTAMTTDLWAATRARFARWLSRDRPDSEAVHLERLDRDHDALIAASGLEREELAQALETRWAGRLQDAAELDAESARILIEMVRQWEQEHPAETPVSRVDQNAKAGGHARIIQIGRDQNITRREPK</sequence>